<dbReference type="Proteomes" id="UP001429564">
    <property type="component" value="Unassembled WGS sequence"/>
</dbReference>
<keyword evidence="2" id="KW-1185">Reference proteome</keyword>
<comment type="caution">
    <text evidence="1">The sequence shown here is derived from an EMBL/GenBank/DDBJ whole genome shotgun (WGS) entry which is preliminary data.</text>
</comment>
<evidence type="ECO:0000313" key="1">
    <source>
        <dbReference type="EMBL" id="NIZ63468.1"/>
    </source>
</evidence>
<sequence>MKNKPSDLTNHLFVQMERLGVEGLPAEQIDNEVMRTEAIVSVSDQIIGNAHLQLKASKLFADHGAAVVPHLPMIGSATR</sequence>
<evidence type="ECO:0000313" key="2">
    <source>
        <dbReference type="Proteomes" id="UP001429564"/>
    </source>
</evidence>
<protein>
    <submittedName>
        <fullName evidence="1">Uncharacterized protein</fullName>
    </submittedName>
</protein>
<reference evidence="1 2" key="1">
    <citation type="submission" date="2018-05" db="EMBL/GenBank/DDBJ databases">
        <authorList>
            <person name="Zhang Y.-J."/>
        </authorList>
    </citation>
    <scope>NUCLEOTIDE SEQUENCE [LARGE SCALE GENOMIC DNA]</scope>
    <source>
        <strain evidence="1 2">CY04</strain>
    </source>
</reference>
<dbReference type="EMBL" id="QHLQ01000046">
    <property type="protein sequence ID" value="NIZ63468.1"/>
    <property type="molecule type" value="Genomic_DNA"/>
</dbReference>
<accession>A0ABX0WDZ2</accession>
<name>A0ABX0WDZ2_9RHOB</name>
<dbReference type="RefSeq" id="WP_167686055.1">
    <property type="nucleotide sequence ID" value="NZ_QHLQ01000046.1"/>
</dbReference>
<gene>
    <name evidence="1" type="ORF">DL239_21120</name>
</gene>
<organism evidence="1 2">
    <name type="scientific">Parasedimentitalea denitrificans</name>
    <dbReference type="NCBI Taxonomy" id="2211118"/>
    <lineage>
        <taxon>Bacteria</taxon>
        <taxon>Pseudomonadati</taxon>
        <taxon>Pseudomonadota</taxon>
        <taxon>Alphaproteobacteria</taxon>
        <taxon>Rhodobacterales</taxon>
        <taxon>Paracoccaceae</taxon>
        <taxon>Parasedimentitalea</taxon>
    </lineage>
</organism>
<proteinExistence type="predicted"/>